<dbReference type="EMBL" id="JAGYPJ010000001">
    <property type="protein sequence ID" value="MBS4199347.1"/>
    <property type="molecule type" value="Genomic_DNA"/>
</dbReference>
<feature type="transmembrane region" description="Helical" evidence="1">
    <location>
        <begin position="7"/>
        <end position="25"/>
    </location>
</feature>
<sequence>MRISDKIIACMFISFLGIVCLLNLFSDDIAFSEEENRNLEQKPTISVNNILSGKFMDRFEKYISDQFVWKKEWMWIKAASETAMLKQESNGIFLGKDGFLLEGFIEPKDQLNKNIEYINLFAKKNENLDYYMMLAPTSVDIYKEKLPLFAQSFPQKAVIDEVRKKLLNSIQFIEVLDTLTDHKNESIYFKTDHHWTMRGAYYAYVQAAHTLGIEPYSLHDFTVKTVSNDFYGTFASKVLGHNVIPDMIEKLEPNFDTSYSVRFDDKKQISDSLFEWSFLKKKDQYSFFLNGNHSLVTIKSSVNNGRKLAIIKDSYAHAFIPFLANHFEEIYVIDLRYYHSDFDQFIRENDIKEVLFLYNVVNFSTDSNLIWLKK</sequence>
<dbReference type="AlphaFoldDB" id="A0A942TMC9"/>
<reference evidence="2 3" key="1">
    <citation type="submission" date="2021-05" db="EMBL/GenBank/DDBJ databases">
        <title>Novel Bacillus species.</title>
        <authorList>
            <person name="Liu G."/>
        </authorList>
    </citation>
    <scope>NUCLEOTIDE SEQUENCE [LARGE SCALE GENOMIC DNA]</scope>
    <source>
        <strain evidence="2 3">FJAT-49732</strain>
    </source>
</reference>
<proteinExistence type="predicted"/>
<dbReference type="InterPro" id="IPR025945">
    <property type="entry name" value="DHHW"/>
</dbReference>
<keyword evidence="3" id="KW-1185">Reference proteome</keyword>
<evidence type="ECO:0008006" key="4">
    <source>
        <dbReference type="Google" id="ProtNLM"/>
    </source>
</evidence>
<accession>A0A942TMC9</accession>
<protein>
    <recommendedName>
        <fullName evidence="4">DHHW protein</fullName>
    </recommendedName>
</protein>
<evidence type="ECO:0000313" key="3">
    <source>
        <dbReference type="Proteomes" id="UP000682713"/>
    </source>
</evidence>
<organism evidence="2 3">
    <name type="scientific">Lederbergia citrisecunda</name>
    <dbReference type="NCBI Taxonomy" id="2833583"/>
    <lineage>
        <taxon>Bacteria</taxon>
        <taxon>Bacillati</taxon>
        <taxon>Bacillota</taxon>
        <taxon>Bacilli</taxon>
        <taxon>Bacillales</taxon>
        <taxon>Bacillaceae</taxon>
        <taxon>Lederbergia</taxon>
    </lineage>
</organism>
<dbReference type="RefSeq" id="WP_213110032.1">
    <property type="nucleotide sequence ID" value="NZ_JAGYPJ010000001.1"/>
</dbReference>
<keyword evidence="1" id="KW-1133">Transmembrane helix</keyword>
<dbReference type="Pfam" id="PF14286">
    <property type="entry name" value="DHHW"/>
    <property type="match status" value="1"/>
</dbReference>
<comment type="caution">
    <text evidence="2">The sequence shown here is derived from an EMBL/GenBank/DDBJ whole genome shotgun (WGS) entry which is preliminary data.</text>
</comment>
<name>A0A942TMC9_9BACI</name>
<evidence type="ECO:0000256" key="1">
    <source>
        <dbReference type="SAM" id="Phobius"/>
    </source>
</evidence>
<keyword evidence="1" id="KW-0472">Membrane</keyword>
<evidence type="ECO:0000313" key="2">
    <source>
        <dbReference type="EMBL" id="MBS4199347.1"/>
    </source>
</evidence>
<gene>
    <name evidence="2" type="ORF">KHA93_06745</name>
</gene>
<keyword evidence="1" id="KW-0812">Transmembrane</keyword>
<dbReference type="Proteomes" id="UP000682713">
    <property type="component" value="Unassembled WGS sequence"/>
</dbReference>